<dbReference type="KEGG" id="bsto:C0V70_03630"/>
<organism evidence="2 3">
    <name type="scientific">Bacteriovorax stolpii</name>
    <name type="common">Bdellovibrio stolpii</name>
    <dbReference type="NCBI Taxonomy" id="960"/>
    <lineage>
        <taxon>Bacteria</taxon>
        <taxon>Pseudomonadati</taxon>
        <taxon>Bdellovibrionota</taxon>
        <taxon>Bacteriovoracia</taxon>
        <taxon>Bacteriovoracales</taxon>
        <taxon>Bacteriovoracaceae</taxon>
        <taxon>Bacteriovorax</taxon>
    </lineage>
</organism>
<gene>
    <name evidence="2" type="ORF">C0V70_03630</name>
</gene>
<dbReference type="AlphaFoldDB" id="A0A2K9NNY8"/>
<dbReference type="OrthoDB" id="5294810at2"/>
<sequence length="323" mass="36593">MIRNKDSKSKYLISFLAAILLHAAILAFVKGDLQNIDFLNQLSQTTKNLKTPLRLDQIKIMKPEEVEPFRRVGVKDGKKKDYQPDLAFQAKPQRQTPPNPQAPVKPTRGAPGAPQNQLSMANLAPDLPGPKASGNQKPSFSASDLIKAPTPSVNDSGNHFYFNPKKQSSIPKSNEQEIIKREAARNYTPPPNRPTQRISNLEIRSERPEGISEDELNSDEKANYSFYVRMYTSYASKIEATFDKVAIERPGIMRAFDKKDFLLGKVDYDEEGNIMVVKILKSSTNDDLHYFFEETLKQLNLPNPPKSYKKGKKFSIFYQININ</sequence>
<dbReference type="EMBL" id="CP025704">
    <property type="protein sequence ID" value="AUN97213.1"/>
    <property type="molecule type" value="Genomic_DNA"/>
</dbReference>
<feature type="compositionally biased region" description="Polar residues" evidence="1">
    <location>
        <begin position="133"/>
        <end position="142"/>
    </location>
</feature>
<proteinExistence type="predicted"/>
<feature type="region of interest" description="Disordered" evidence="1">
    <location>
        <begin position="87"/>
        <end position="174"/>
    </location>
</feature>
<accession>A0A2K9NNY8</accession>
<evidence type="ECO:0000313" key="3">
    <source>
        <dbReference type="Proteomes" id="UP000235584"/>
    </source>
</evidence>
<reference evidence="2 3" key="1">
    <citation type="submission" date="2018-01" db="EMBL/GenBank/DDBJ databases">
        <title>Complete genome sequence of Bacteriovorax stolpii DSM12778.</title>
        <authorList>
            <person name="Tang B."/>
            <person name="Chang J."/>
        </authorList>
    </citation>
    <scope>NUCLEOTIDE SEQUENCE [LARGE SCALE GENOMIC DNA]</scope>
    <source>
        <strain evidence="2 3">DSM 12778</strain>
    </source>
</reference>
<protein>
    <submittedName>
        <fullName evidence="2">Uncharacterized protein</fullName>
    </submittedName>
</protein>
<dbReference type="RefSeq" id="WP_102242508.1">
    <property type="nucleotide sequence ID" value="NZ_CP025704.1"/>
</dbReference>
<evidence type="ECO:0000313" key="2">
    <source>
        <dbReference type="EMBL" id="AUN97213.1"/>
    </source>
</evidence>
<evidence type="ECO:0000256" key="1">
    <source>
        <dbReference type="SAM" id="MobiDB-lite"/>
    </source>
</evidence>
<name>A0A2K9NNY8_BACTC</name>
<dbReference type="Proteomes" id="UP000235584">
    <property type="component" value="Chromosome"/>
</dbReference>
<keyword evidence="3" id="KW-1185">Reference proteome</keyword>